<evidence type="ECO:0000313" key="8">
    <source>
        <dbReference type="EMBL" id="MEZ8719792.1"/>
    </source>
</evidence>
<organism evidence="8 9">
    <name type="scientific">Vibrio pomeroyi</name>
    <dbReference type="NCBI Taxonomy" id="198832"/>
    <lineage>
        <taxon>Bacteria</taxon>
        <taxon>Pseudomonadati</taxon>
        <taxon>Pseudomonadota</taxon>
        <taxon>Gammaproteobacteria</taxon>
        <taxon>Vibrionales</taxon>
        <taxon>Vibrionaceae</taxon>
        <taxon>Vibrio</taxon>
    </lineage>
</organism>
<evidence type="ECO:0000313" key="9">
    <source>
        <dbReference type="Proteomes" id="UP001570071"/>
    </source>
</evidence>
<accession>A0ABV4MRP8</accession>
<feature type="transmembrane region" description="Helical" evidence="6">
    <location>
        <begin position="48"/>
        <end position="71"/>
    </location>
</feature>
<dbReference type="InterPro" id="IPR019758">
    <property type="entry name" value="Pept_S26A_signal_pept_1_CS"/>
</dbReference>
<evidence type="ECO:0000256" key="1">
    <source>
        <dbReference type="ARBA" id="ARBA00000677"/>
    </source>
</evidence>
<keyword evidence="5 6" id="KW-0378">Hydrolase</keyword>
<sequence>MVNLFVLVLFTVTVACGVIWLLERYVWKPARLKAALTLHEDLGDKVSVIAQQPVMVSMVCITFPIVLYVFLVRSFFFEIYKIPTESMLPTYKVGSSVLIDKLIYSVNEPLFHHMIIEREAPQRDEVAVFMLPDNPGINYIKRVVGVPGDRVTYKNKVLTVEPLTDGGVATYEVKIEEGKSDRINSFFIQEGMAKGEWLVPDGHFFVMGDNRDDSQDSRFWGFVPRDNFVGKVIADW</sequence>
<dbReference type="InterPro" id="IPR019757">
    <property type="entry name" value="Pept_S26A_signal_pept_1_Lys-AS"/>
</dbReference>
<keyword evidence="6" id="KW-1133">Transmembrane helix</keyword>
<feature type="domain" description="Peptidase S26" evidence="7">
    <location>
        <begin position="57"/>
        <end position="233"/>
    </location>
</feature>
<evidence type="ECO:0000259" key="7">
    <source>
        <dbReference type="Pfam" id="PF10502"/>
    </source>
</evidence>
<comment type="similarity">
    <text evidence="2 6">Belongs to the peptidase S26 family.</text>
</comment>
<name>A0ABV4MRP8_9VIBR</name>
<comment type="subcellular location">
    <subcellularLocation>
        <location evidence="6">Membrane</location>
        <topology evidence="6">Multi-pass membrane protein</topology>
    </subcellularLocation>
</comment>
<comment type="caution">
    <text evidence="6">Lacks conserved residue(s) required for the propagation of feature annotation.</text>
</comment>
<evidence type="ECO:0000256" key="3">
    <source>
        <dbReference type="ARBA" id="ARBA00013208"/>
    </source>
</evidence>
<comment type="catalytic activity">
    <reaction evidence="1 6">
        <text>Cleavage of hydrophobic, N-terminal signal or leader sequences from secreted and periplasmic proteins.</text>
        <dbReference type="EC" id="3.4.21.89"/>
    </reaction>
</comment>
<dbReference type="RefSeq" id="WP_269336603.1">
    <property type="nucleotide sequence ID" value="NZ_JBFSSG010000001.1"/>
</dbReference>
<dbReference type="PANTHER" id="PTHR43390:SF1">
    <property type="entry name" value="CHLOROPLAST PROCESSING PEPTIDASE"/>
    <property type="match status" value="1"/>
</dbReference>
<keyword evidence="9" id="KW-1185">Reference proteome</keyword>
<dbReference type="PANTHER" id="PTHR43390">
    <property type="entry name" value="SIGNAL PEPTIDASE I"/>
    <property type="match status" value="1"/>
</dbReference>
<dbReference type="EMBL" id="JBFSSG010000001">
    <property type="protein sequence ID" value="MEZ8719792.1"/>
    <property type="molecule type" value="Genomic_DNA"/>
</dbReference>
<dbReference type="Pfam" id="PF10502">
    <property type="entry name" value="Peptidase_S26"/>
    <property type="match status" value="1"/>
</dbReference>
<dbReference type="PRINTS" id="PR00727">
    <property type="entry name" value="LEADERPTASE"/>
</dbReference>
<dbReference type="NCBIfam" id="TIGR02227">
    <property type="entry name" value="sigpep_I_bact"/>
    <property type="match status" value="1"/>
</dbReference>
<dbReference type="GO" id="GO:0009003">
    <property type="term" value="F:signal peptidase activity"/>
    <property type="evidence" value="ECO:0007669"/>
    <property type="project" value="UniProtKB-EC"/>
</dbReference>
<keyword evidence="6" id="KW-0812">Transmembrane</keyword>
<dbReference type="Gene3D" id="2.10.109.10">
    <property type="entry name" value="Umud Fragment, subunit A"/>
    <property type="match status" value="1"/>
</dbReference>
<evidence type="ECO:0000256" key="2">
    <source>
        <dbReference type="ARBA" id="ARBA00009370"/>
    </source>
</evidence>
<dbReference type="InterPro" id="IPR036286">
    <property type="entry name" value="LexA/Signal_pep-like_sf"/>
</dbReference>
<dbReference type="Proteomes" id="UP001570071">
    <property type="component" value="Unassembled WGS sequence"/>
</dbReference>
<dbReference type="InterPro" id="IPR019533">
    <property type="entry name" value="Peptidase_S26"/>
</dbReference>
<evidence type="ECO:0000256" key="4">
    <source>
        <dbReference type="ARBA" id="ARBA00019232"/>
    </source>
</evidence>
<reference evidence="8 9" key="1">
    <citation type="journal article" date="2024" name="ISME J.">
        <title>Tailless and filamentous prophages are predominant in marine Vibrio.</title>
        <authorList>
            <person name="Steensen K."/>
            <person name="Seneca J."/>
            <person name="Bartlau N."/>
            <person name="Yu X.A."/>
            <person name="Hussain F.A."/>
            <person name="Polz M.F."/>
        </authorList>
    </citation>
    <scope>NUCLEOTIDE SEQUENCE [LARGE SCALE GENOMIC DNA]</scope>
    <source>
        <strain evidence="8 9">10N.239.312.F12</strain>
    </source>
</reference>
<dbReference type="SUPFAM" id="SSF51306">
    <property type="entry name" value="LexA/Signal peptidase"/>
    <property type="match status" value="1"/>
</dbReference>
<evidence type="ECO:0000256" key="6">
    <source>
        <dbReference type="RuleBase" id="RU362042"/>
    </source>
</evidence>
<keyword evidence="6" id="KW-0645">Protease</keyword>
<evidence type="ECO:0000256" key="5">
    <source>
        <dbReference type="ARBA" id="ARBA00022801"/>
    </source>
</evidence>
<dbReference type="CDD" id="cd06530">
    <property type="entry name" value="S26_SPase_I"/>
    <property type="match status" value="1"/>
</dbReference>
<dbReference type="PROSITE" id="PS00761">
    <property type="entry name" value="SPASE_I_3"/>
    <property type="match status" value="1"/>
</dbReference>
<keyword evidence="6" id="KW-0472">Membrane</keyword>
<gene>
    <name evidence="8" type="primary">lepB</name>
    <name evidence="8" type="ORF">AB6D66_01850</name>
</gene>
<proteinExistence type="inferred from homology"/>
<protein>
    <recommendedName>
        <fullName evidence="4 6">Signal peptidase I</fullName>
        <ecNumber evidence="3 6">3.4.21.89</ecNumber>
    </recommendedName>
</protein>
<dbReference type="PROSITE" id="PS00760">
    <property type="entry name" value="SPASE_I_2"/>
    <property type="match status" value="1"/>
</dbReference>
<comment type="caution">
    <text evidence="8">The sequence shown here is derived from an EMBL/GenBank/DDBJ whole genome shotgun (WGS) entry which is preliminary data.</text>
</comment>
<dbReference type="InterPro" id="IPR000223">
    <property type="entry name" value="Pept_S26A_signal_pept_1"/>
</dbReference>
<dbReference type="EC" id="3.4.21.89" evidence="3 6"/>